<dbReference type="SMART" id="SM00388">
    <property type="entry name" value="HisKA"/>
    <property type="match status" value="1"/>
</dbReference>
<dbReference type="EMBL" id="BX571660">
    <property type="protein sequence ID" value="CAE10442.1"/>
    <property type="molecule type" value="Genomic_DNA"/>
</dbReference>
<comment type="catalytic activity">
    <reaction evidence="1">
        <text>ATP + protein L-histidine = ADP + protein N-phospho-L-histidine.</text>
        <dbReference type="EC" id="2.7.13.3"/>
    </reaction>
</comment>
<dbReference type="PANTHER" id="PTHR43547">
    <property type="entry name" value="TWO-COMPONENT HISTIDINE KINASE"/>
    <property type="match status" value="1"/>
</dbReference>
<dbReference type="InterPro" id="IPR000014">
    <property type="entry name" value="PAS"/>
</dbReference>
<dbReference type="PANTHER" id="PTHR43547:SF2">
    <property type="entry name" value="HYBRID SIGNAL TRANSDUCTION HISTIDINE KINASE C"/>
    <property type="match status" value="1"/>
</dbReference>
<feature type="modified residue" description="4-aspartylphosphate" evidence="4">
    <location>
        <position position="60"/>
    </location>
</feature>
<evidence type="ECO:0000256" key="2">
    <source>
        <dbReference type="ARBA" id="ARBA00012438"/>
    </source>
</evidence>
<dbReference type="InterPro" id="IPR036890">
    <property type="entry name" value="HATPase_C_sf"/>
</dbReference>
<dbReference type="PROSITE" id="PS50109">
    <property type="entry name" value="HIS_KIN"/>
    <property type="match status" value="1"/>
</dbReference>
<dbReference type="EC" id="2.7.13.3" evidence="2"/>
<dbReference type="SMART" id="SM00387">
    <property type="entry name" value="HATPase_c"/>
    <property type="match status" value="1"/>
</dbReference>
<evidence type="ECO:0000256" key="1">
    <source>
        <dbReference type="ARBA" id="ARBA00000085"/>
    </source>
</evidence>
<dbReference type="RefSeq" id="WP_011139227.1">
    <property type="nucleotide sequence ID" value="NC_005090.1"/>
</dbReference>
<dbReference type="InterPro" id="IPR036097">
    <property type="entry name" value="HisK_dim/P_sf"/>
</dbReference>
<dbReference type="AlphaFoldDB" id="Q7M8V5"/>
<reference evidence="7 8" key="1">
    <citation type="journal article" date="2003" name="Proc. Natl. Acad. Sci. U.S.A.">
        <title>Complete genome sequence and analysis of Wolinella succinogenes.</title>
        <authorList>
            <person name="Baar C."/>
            <person name="Eppinger M."/>
            <person name="Raddatz G."/>
            <person name="Simon JM."/>
            <person name="Lanz C."/>
            <person name="Klimmek O."/>
            <person name="Nandakumar R."/>
            <person name="Gross R."/>
            <person name="Rosinus A."/>
            <person name="Keller H."/>
            <person name="Jagtap P."/>
            <person name="Linke B."/>
            <person name="Meyer F."/>
            <person name="Lederer H."/>
            <person name="Schuster S.C."/>
        </authorList>
    </citation>
    <scope>NUCLEOTIDE SEQUENCE [LARGE SCALE GENOMIC DNA]</scope>
    <source>
        <strain evidence="8">ATCC 29543 / DSM 1740 / CCUG 13145 / JCM 31913 / LMG 7466 / NCTC 11488 / FDC 602W</strain>
    </source>
</reference>
<gene>
    <name evidence="7" type="ordered locus">WS1375</name>
</gene>
<dbReference type="Pfam" id="PF13426">
    <property type="entry name" value="PAS_9"/>
    <property type="match status" value="1"/>
</dbReference>
<evidence type="ECO:0000256" key="4">
    <source>
        <dbReference type="PROSITE-ProRule" id="PRU00169"/>
    </source>
</evidence>
<dbReference type="CDD" id="cd00082">
    <property type="entry name" value="HisKA"/>
    <property type="match status" value="1"/>
</dbReference>
<dbReference type="SMART" id="SM00448">
    <property type="entry name" value="REC"/>
    <property type="match status" value="1"/>
</dbReference>
<keyword evidence="8" id="KW-1185">Reference proteome</keyword>
<dbReference type="Proteomes" id="UP000000422">
    <property type="component" value="Chromosome"/>
</dbReference>
<dbReference type="Gene3D" id="3.30.565.10">
    <property type="entry name" value="Histidine kinase-like ATPase, C-terminal domain"/>
    <property type="match status" value="1"/>
</dbReference>
<dbReference type="Pfam" id="PF02518">
    <property type="entry name" value="HATPase_c"/>
    <property type="match status" value="1"/>
</dbReference>
<accession>Q7M8V5</accession>
<evidence type="ECO:0000259" key="6">
    <source>
        <dbReference type="PROSITE" id="PS50110"/>
    </source>
</evidence>
<dbReference type="GO" id="GO:0000155">
    <property type="term" value="F:phosphorelay sensor kinase activity"/>
    <property type="evidence" value="ECO:0007669"/>
    <property type="project" value="InterPro"/>
</dbReference>
<dbReference type="InterPro" id="IPR003594">
    <property type="entry name" value="HATPase_dom"/>
</dbReference>
<dbReference type="eggNOG" id="COG2205">
    <property type="taxonomic scope" value="Bacteria"/>
</dbReference>
<dbReference type="SUPFAM" id="SSF55785">
    <property type="entry name" value="PYP-like sensor domain (PAS domain)"/>
    <property type="match status" value="1"/>
</dbReference>
<dbReference type="Pfam" id="PF00512">
    <property type="entry name" value="HisKA"/>
    <property type="match status" value="1"/>
</dbReference>
<dbReference type="InterPro" id="IPR005467">
    <property type="entry name" value="His_kinase_dom"/>
</dbReference>
<dbReference type="SUPFAM" id="SSF47384">
    <property type="entry name" value="Homodimeric domain of signal transducing histidine kinase"/>
    <property type="match status" value="1"/>
</dbReference>
<dbReference type="InterPro" id="IPR001789">
    <property type="entry name" value="Sig_transdc_resp-reg_receiver"/>
</dbReference>
<organism evidence="8">
    <name type="scientific">Wolinella succinogenes (strain ATCC 29543 / DSM 1740 / CCUG 13145 / JCM 31913 / LMG 7466 / NCTC 11488 / FDC 602W)</name>
    <name type="common">Vibrio succinogenes</name>
    <dbReference type="NCBI Taxonomy" id="273121"/>
    <lineage>
        <taxon>Bacteria</taxon>
        <taxon>Pseudomonadati</taxon>
        <taxon>Campylobacterota</taxon>
        <taxon>Epsilonproteobacteria</taxon>
        <taxon>Campylobacterales</taxon>
        <taxon>Helicobacteraceae</taxon>
        <taxon>Wolinella</taxon>
    </lineage>
</organism>
<evidence type="ECO:0000313" key="7">
    <source>
        <dbReference type="EMBL" id="CAE10442.1"/>
    </source>
</evidence>
<proteinExistence type="predicted"/>
<dbReference type="SUPFAM" id="SSF52172">
    <property type="entry name" value="CheY-like"/>
    <property type="match status" value="1"/>
</dbReference>
<evidence type="ECO:0000256" key="3">
    <source>
        <dbReference type="ARBA" id="ARBA00022553"/>
    </source>
</evidence>
<dbReference type="SUPFAM" id="SSF55874">
    <property type="entry name" value="ATPase domain of HSP90 chaperone/DNA topoisomerase II/histidine kinase"/>
    <property type="match status" value="1"/>
</dbReference>
<keyword evidence="3 4" id="KW-0597">Phosphoprotein</keyword>
<sequence length="509" mass="58212">MSSHENPSQIAILYVESDTDLLRPVASRLRSLFSRLYIAENGTEALEIFKKYRPQIIVTDLQLPLLSGLELIRQIRAQEGSQPAIIVTTSNSESEVLIDCIELRVDSYILKPFRLIHFVSVLQKISQGLLLEEKIYQNHQYLLALYDNIPFFRMSTSFSILSLNPRLIQLFEQGGEERFIGEEAERLFAPSSFGAFNAAKTQLLSQKEPYWQGTLTLNTTESTVCYASIFPIRRSHGEVYEFICIMRDITLSHKLQKLKETLISQEREREMLSKLNQTKDDFLAMFSHELKTPLNAIINFAPYVHSKISEVEIPEKEKLSKLLLSIERNGRLMLEMVSGMLDAARLRAGKMEFRPALFDLSALIEQITQDKTLGIPESLQIHGNPKTLIYSDELRMRQILTNLYHNALKYGGGTIHIDYNVKDKENFCIIIEDNGKGIEDKEGVFELYTQEWELLRRRLSGSGIGLYLVRLLCDALKLYIFLDDSPKLGGARFTLCKGDEYAKEYPSGG</sequence>
<dbReference type="InterPro" id="IPR035965">
    <property type="entry name" value="PAS-like_dom_sf"/>
</dbReference>
<dbReference type="PROSITE" id="PS50110">
    <property type="entry name" value="RESPONSE_REGULATORY"/>
    <property type="match status" value="1"/>
</dbReference>
<feature type="domain" description="Response regulatory" evidence="6">
    <location>
        <begin position="11"/>
        <end position="126"/>
    </location>
</feature>
<dbReference type="InterPro" id="IPR011006">
    <property type="entry name" value="CheY-like_superfamily"/>
</dbReference>
<dbReference type="Gene3D" id="3.40.50.2300">
    <property type="match status" value="1"/>
</dbReference>
<dbReference type="KEGG" id="wsu:WS1375"/>
<dbReference type="InterPro" id="IPR003661">
    <property type="entry name" value="HisK_dim/P_dom"/>
</dbReference>
<protein>
    <recommendedName>
        <fullName evidence="2">histidine kinase</fullName>
        <ecNumber evidence="2">2.7.13.3</ecNumber>
    </recommendedName>
</protein>
<dbReference type="Pfam" id="PF00072">
    <property type="entry name" value="Response_reg"/>
    <property type="match status" value="1"/>
</dbReference>
<dbReference type="Gene3D" id="3.30.450.20">
    <property type="entry name" value="PAS domain"/>
    <property type="match status" value="1"/>
</dbReference>
<dbReference type="eggNOG" id="COG0745">
    <property type="taxonomic scope" value="Bacteria"/>
</dbReference>
<dbReference type="HOGENOM" id="CLU_538523_0_0_7"/>
<feature type="domain" description="Histidine kinase" evidence="5">
    <location>
        <begin position="285"/>
        <end position="495"/>
    </location>
</feature>
<evidence type="ECO:0000259" key="5">
    <source>
        <dbReference type="PROSITE" id="PS50109"/>
    </source>
</evidence>
<dbReference type="CDD" id="cd00156">
    <property type="entry name" value="REC"/>
    <property type="match status" value="1"/>
</dbReference>
<dbReference type="STRING" id="273121.WS1375"/>
<evidence type="ECO:0000313" key="8">
    <source>
        <dbReference type="Proteomes" id="UP000000422"/>
    </source>
</evidence>
<dbReference type="Gene3D" id="1.10.287.130">
    <property type="match status" value="1"/>
</dbReference>
<name>Q7M8V5_WOLSU</name>